<keyword evidence="4" id="KW-1185">Reference proteome</keyword>
<proteinExistence type="predicted"/>
<dbReference type="Proteomes" id="UP001176940">
    <property type="component" value="Unassembled WGS sequence"/>
</dbReference>
<comment type="caution">
    <text evidence="3">The sequence shown here is derived from an EMBL/GenBank/DDBJ whole genome shotgun (WGS) entry which is preliminary data.</text>
</comment>
<dbReference type="InterPro" id="IPR000219">
    <property type="entry name" value="DH_dom"/>
</dbReference>
<dbReference type="SUPFAM" id="SSF48065">
    <property type="entry name" value="DBL homology domain (DH-domain)"/>
    <property type="match status" value="1"/>
</dbReference>
<evidence type="ECO:0000313" key="3">
    <source>
        <dbReference type="EMBL" id="CAJ0937007.1"/>
    </source>
</evidence>
<dbReference type="EMBL" id="CAUEEQ010013100">
    <property type="protein sequence ID" value="CAJ0937007.1"/>
    <property type="molecule type" value="Genomic_DNA"/>
</dbReference>
<dbReference type="PANTHER" id="PTHR46857">
    <property type="entry name" value="EPITHELIAL CELL-TRANSFORMING SEQUENCE 2 ONCOGENE-LIKE"/>
    <property type="match status" value="1"/>
</dbReference>
<evidence type="ECO:0000256" key="1">
    <source>
        <dbReference type="SAM" id="MobiDB-lite"/>
    </source>
</evidence>
<reference evidence="3" key="1">
    <citation type="submission" date="2023-07" db="EMBL/GenBank/DDBJ databases">
        <authorList>
            <person name="Stuckert A."/>
        </authorList>
    </citation>
    <scope>NUCLEOTIDE SEQUENCE</scope>
</reference>
<dbReference type="InterPro" id="IPR052805">
    <property type="entry name" value="GEF_Ubiquitin-Prot_Reg"/>
</dbReference>
<dbReference type="PROSITE" id="PS50010">
    <property type="entry name" value="DH_2"/>
    <property type="match status" value="1"/>
</dbReference>
<feature type="domain" description="DH" evidence="2">
    <location>
        <begin position="75"/>
        <end position="194"/>
    </location>
</feature>
<dbReference type="PANTHER" id="PTHR46857:SF1">
    <property type="entry name" value="EPITHELIAL CELL-TRANSFORMING SEQUENCE 2 ONCOGENE-LIKE"/>
    <property type="match status" value="1"/>
</dbReference>
<evidence type="ECO:0000313" key="4">
    <source>
        <dbReference type="Proteomes" id="UP001176940"/>
    </source>
</evidence>
<evidence type="ECO:0000259" key="2">
    <source>
        <dbReference type="PROSITE" id="PS50010"/>
    </source>
</evidence>
<feature type="compositionally biased region" description="Polar residues" evidence="1">
    <location>
        <begin position="15"/>
        <end position="35"/>
    </location>
</feature>
<protein>
    <recommendedName>
        <fullName evidence="2">DH domain-containing protein</fullName>
    </recommendedName>
</protein>
<dbReference type="Pfam" id="PF00621">
    <property type="entry name" value="RhoGEF"/>
    <property type="match status" value="1"/>
</dbReference>
<dbReference type="SMART" id="SM00325">
    <property type="entry name" value="RhoGEF"/>
    <property type="match status" value="1"/>
</dbReference>
<sequence length="194" mass="22122">MVAIKGMKSPLPQLQKQTNFCTYSPRSSTESQPLQEDNLEVDRSGQGAQYQRNSEITFQSLTLLDNRLQTDPGDKRSKFAREILQSERQYVQMLEIVKDVYAAPLKAALSSNRAILSIANVQIIFSDILNVLQVNKQLLRELTERLQEWGPAQCLGDVFVKFSSHLKIYTNFFNNYTVILKTIDKVNFSTDLSP</sequence>
<feature type="region of interest" description="Disordered" evidence="1">
    <location>
        <begin position="15"/>
        <end position="49"/>
    </location>
</feature>
<organism evidence="3 4">
    <name type="scientific">Ranitomeya imitator</name>
    <name type="common">mimic poison frog</name>
    <dbReference type="NCBI Taxonomy" id="111125"/>
    <lineage>
        <taxon>Eukaryota</taxon>
        <taxon>Metazoa</taxon>
        <taxon>Chordata</taxon>
        <taxon>Craniata</taxon>
        <taxon>Vertebrata</taxon>
        <taxon>Euteleostomi</taxon>
        <taxon>Amphibia</taxon>
        <taxon>Batrachia</taxon>
        <taxon>Anura</taxon>
        <taxon>Neobatrachia</taxon>
        <taxon>Hyloidea</taxon>
        <taxon>Dendrobatidae</taxon>
        <taxon>Dendrobatinae</taxon>
        <taxon>Ranitomeya</taxon>
    </lineage>
</organism>
<gene>
    <name evidence="3" type="ORF">RIMI_LOCUS7044370</name>
</gene>
<dbReference type="Gene3D" id="1.20.900.10">
    <property type="entry name" value="Dbl homology (DH) domain"/>
    <property type="match status" value="1"/>
</dbReference>
<accession>A0ABN9LA72</accession>
<dbReference type="InterPro" id="IPR035899">
    <property type="entry name" value="DBL_dom_sf"/>
</dbReference>
<name>A0ABN9LA72_9NEOB</name>